<dbReference type="STRING" id="945553.A0A0D2PVC7"/>
<name>A0A0D2PVC7_HYPSF</name>
<dbReference type="OrthoDB" id="3596986at2759"/>
<feature type="non-terminal residue" evidence="1">
    <location>
        <position position="1"/>
    </location>
</feature>
<gene>
    <name evidence="1" type="ORF">HYPSUDRAFT_137482</name>
</gene>
<dbReference type="EMBL" id="KN817542">
    <property type="protein sequence ID" value="KJA23500.1"/>
    <property type="molecule type" value="Genomic_DNA"/>
</dbReference>
<dbReference type="Proteomes" id="UP000054270">
    <property type="component" value="Unassembled WGS sequence"/>
</dbReference>
<organism evidence="1 2">
    <name type="scientific">Hypholoma sublateritium (strain FD-334 SS-4)</name>
    <dbReference type="NCBI Taxonomy" id="945553"/>
    <lineage>
        <taxon>Eukaryota</taxon>
        <taxon>Fungi</taxon>
        <taxon>Dikarya</taxon>
        <taxon>Basidiomycota</taxon>
        <taxon>Agaricomycotina</taxon>
        <taxon>Agaricomycetes</taxon>
        <taxon>Agaricomycetidae</taxon>
        <taxon>Agaricales</taxon>
        <taxon>Agaricineae</taxon>
        <taxon>Strophariaceae</taxon>
        <taxon>Hypholoma</taxon>
    </lineage>
</organism>
<reference evidence="2" key="1">
    <citation type="submission" date="2014-04" db="EMBL/GenBank/DDBJ databases">
        <title>Evolutionary Origins and Diversification of the Mycorrhizal Mutualists.</title>
        <authorList>
            <consortium name="DOE Joint Genome Institute"/>
            <consortium name="Mycorrhizal Genomics Consortium"/>
            <person name="Kohler A."/>
            <person name="Kuo A."/>
            <person name="Nagy L.G."/>
            <person name="Floudas D."/>
            <person name="Copeland A."/>
            <person name="Barry K.W."/>
            <person name="Cichocki N."/>
            <person name="Veneault-Fourrey C."/>
            <person name="LaButti K."/>
            <person name="Lindquist E.A."/>
            <person name="Lipzen A."/>
            <person name="Lundell T."/>
            <person name="Morin E."/>
            <person name="Murat C."/>
            <person name="Riley R."/>
            <person name="Ohm R."/>
            <person name="Sun H."/>
            <person name="Tunlid A."/>
            <person name="Henrissat B."/>
            <person name="Grigoriev I.V."/>
            <person name="Hibbett D.S."/>
            <person name="Martin F."/>
        </authorList>
    </citation>
    <scope>NUCLEOTIDE SEQUENCE [LARGE SCALE GENOMIC DNA]</scope>
    <source>
        <strain evidence="2">FD-334 SS-4</strain>
    </source>
</reference>
<accession>A0A0D2PVC7</accession>
<evidence type="ECO:0000313" key="1">
    <source>
        <dbReference type="EMBL" id="KJA23500.1"/>
    </source>
</evidence>
<keyword evidence="2" id="KW-1185">Reference proteome</keyword>
<evidence type="ECO:0000313" key="2">
    <source>
        <dbReference type="Proteomes" id="UP000054270"/>
    </source>
</evidence>
<dbReference type="AlphaFoldDB" id="A0A0D2PVC7"/>
<sequence length="167" mass="17795">RRVYTDDSDIFLCAVHSGWLTWSGARKARARGRDLRIDVRVIRCAGASAASLFARGVGVGGDGSSAKAAGDPEVVREEIVGRFVGGYGERCFNPLGQSGRIAGEEGDEFGLGLDGPDGEMLTFDDPEDDGRTLVSAAWGTGHDGSAIEIVGVEFVEVHLFLSFVRWC</sequence>
<proteinExistence type="predicted"/>
<protein>
    <submittedName>
        <fullName evidence="1">Uncharacterized protein</fullName>
    </submittedName>
</protein>